<protein>
    <submittedName>
        <fullName evidence="11">ABC transporter permease</fullName>
    </submittedName>
</protein>
<evidence type="ECO:0000256" key="4">
    <source>
        <dbReference type="ARBA" id="ARBA00022692"/>
    </source>
</evidence>
<feature type="transmembrane region" description="Helical" evidence="9">
    <location>
        <begin position="72"/>
        <end position="96"/>
    </location>
</feature>
<dbReference type="CDD" id="cd06261">
    <property type="entry name" value="TM_PBP2"/>
    <property type="match status" value="1"/>
</dbReference>
<dbReference type="PANTHER" id="PTHR43386:SF1">
    <property type="entry name" value="D,D-DIPEPTIDE TRANSPORT SYSTEM PERMEASE PROTEIN DDPC-RELATED"/>
    <property type="match status" value="1"/>
</dbReference>
<dbReference type="EMBL" id="JABCQF010000001">
    <property type="protein sequence ID" value="MBF0881623.1"/>
    <property type="molecule type" value="Genomic_DNA"/>
</dbReference>
<evidence type="ECO:0000313" key="11">
    <source>
        <dbReference type="EMBL" id="MBF0881623.1"/>
    </source>
</evidence>
<dbReference type="SUPFAM" id="SSF161098">
    <property type="entry name" value="MetI-like"/>
    <property type="match status" value="1"/>
</dbReference>
<keyword evidence="5" id="KW-0571">Peptide transport</keyword>
<evidence type="ECO:0000256" key="5">
    <source>
        <dbReference type="ARBA" id="ARBA00022856"/>
    </source>
</evidence>
<keyword evidence="12" id="KW-1185">Reference proteome</keyword>
<evidence type="ECO:0000313" key="12">
    <source>
        <dbReference type="Proteomes" id="UP000644588"/>
    </source>
</evidence>
<accession>A0ABR9YJ34</accession>
<keyword evidence="4 9" id="KW-0812">Transmembrane</keyword>
<name>A0ABR9YJ34_9PROT</name>
<dbReference type="Gene3D" id="1.10.3720.10">
    <property type="entry name" value="MetI-like"/>
    <property type="match status" value="1"/>
</dbReference>
<dbReference type="Pfam" id="PF00528">
    <property type="entry name" value="BPD_transp_1"/>
    <property type="match status" value="1"/>
</dbReference>
<keyword evidence="6" id="KW-0653">Protein transport</keyword>
<comment type="subcellular location">
    <subcellularLocation>
        <location evidence="1 9">Cell membrane</location>
        <topology evidence="1 9">Multi-pass membrane protein</topology>
    </subcellularLocation>
</comment>
<evidence type="ECO:0000256" key="7">
    <source>
        <dbReference type="ARBA" id="ARBA00022989"/>
    </source>
</evidence>
<keyword evidence="3" id="KW-1003">Cell membrane</keyword>
<dbReference type="RefSeq" id="WP_194263727.1">
    <property type="nucleotide sequence ID" value="NZ_JABCQF010000001.1"/>
</dbReference>
<evidence type="ECO:0000256" key="1">
    <source>
        <dbReference type="ARBA" id="ARBA00004651"/>
    </source>
</evidence>
<feature type="transmembrane region" description="Helical" evidence="9">
    <location>
        <begin position="234"/>
        <end position="257"/>
    </location>
</feature>
<comment type="caution">
    <text evidence="11">The sequence shown here is derived from an EMBL/GenBank/DDBJ whole genome shotgun (WGS) entry which is preliminary data.</text>
</comment>
<sequence>MKPSHLGSLVGGVLVGLLLGVVVLGFVWLPYDPRAIDLDHVLQAPTVAHWLGTDAFGRDVASRAMLGARTSLLIALQTVCATLVAGVPVGVLAGYLRGWTDRLIMIVADAILAFPAMLLALTLVAVMGGNRSAIVIALAVSYLPAVVRVVRSSVLSIREREYVEASKVAGDGALYTMCRHILPNALPPILIIATSLFGWVILYESALSFLGVGVPPPTPTWGNMLAEARPYISTAPWLSLVPGICLMLTLLGVNMLGDAIRDRLDPRERT</sequence>
<feature type="transmembrane region" description="Helical" evidence="9">
    <location>
        <begin position="7"/>
        <end position="29"/>
    </location>
</feature>
<feature type="domain" description="ABC transmembrane type-1" evidence="10">
    <location>
        <begin position="68"/>
        <end position="257"/>
    </location>
</feature>
<reference evidence="12" key="1">
    <citation type="submission" date="2020-04" db="EMBL/GenBank/DDBJ databases">
        <title>Description of novel Gluconacetobacter.</title>
        <authorList>
            <person name="Sombolestani A."/>
        </authorList>
    </citation>
    <scope>NUCLEOTIDE SEQUENCE [LARGE SCALE GENOMIC DNA]</scope>
    <source>
        <strain evidence="12">R-71646</strain>
    </source>
</reference>
<evidence type="ECO:0000259" key="10">
    <source>
        <dbReference type="PROSITE" id="PS50928"/>
    </source>
</evidence>
<dbReference type="InterPro" id="IPR050366">
    <property type="entry name" value="BP-dependent_transpt_permease"/>
</dbReference>
<gene>
    <name evidence="11" type="ORF">HKD31_02520</name>
</gene>
<feature type="transmembrane region" description="Helical" evidence="9">
    <location>
        <begin position="103"/>
        <end position="126"/>
    </location>
</feature>
<feature type="transmembrane region" description="Helical" evidence="9">
    <location>
        <begin position="189"/>
        <end position="214"/>
    </location>
</feature>
<dbReference type="InterPro" id="IPR035906">
    <property type="entry name" value="MetI-like_sf"/>
</dbReference>
<evidence type="ECO:0000256" key="6">
    <source>
        <dbReference type="ARBA" id="ARBA00022927"/>
    </source>
</evidence>
<evidence type="ECO:0000256" key="9">
    <source>
        <dbReference type="RuleBase" id="RU363032"/>
    </source>
</evidence>
<comment type="similarity">
    <text evidence="9">Belongs to the binding-protein-dependent transport system permease family.</text>
</comment>
<reference evidence="11 12" key="2">
    <citation type="submission" date="2020-11" db="EMBL/GenBank/DDBJ databases">
        <title>Description of novel Gluconobacter species.</title>
        <authorList>
            <person name="Cleenwerck I."/>
            <person name="Cnockaert M."/>
            <person name="Borremans W."/>
            <person name="Wieme A.D."/>
            <person name="De Vuyst L."/>
            <person name="Vandamme P."/>
        </authorList>
    </citation>
    <scope>NUCLEOTIDE SEQUENCE [LARGE SCALE GENOMIC DNA]</scope>
    <source>
        <strain evidence="11 12">R-71646</strain>
    </source>
</reference>
<feature type="transmembrane region" description="Helical" evidence="9">
    <location>
        <begin position="132"/>
        <end position="150"/>
    </location>
</feature>
<evidence type="ECO:0000256" key="2">
    <source>
        <dbReference type="ARBA" id="ARBA00022448"/>
    </source>
</evidence>
<organism evidence="11 12">
    <name type="scientific">Gluconobacter potus</name>
    <dbReference type="NCBI Taxonomy" id="2724927"/>
    <lineage>
        <taxon>Bacteria</taxon>
        <taxon>Pseudomonadati</taxon>
        <taxon>Pseudomonadota</taxon>
        <taxon>Alphaproteobacteria</taxon>
        <taxon>Acetobacterales</taxon>
        <taxon>Acetobacteraceae</taxon>
        <taxon>Gluconobacter</taxon>
    </lineage>
</organism>
<dbReference type="PANTHER" id="PTHR43386">
    <property type="entry name" value="OLIGOPEPTIDE TRANSPORT SYSTEM PERMEASE PROTEIN APPC"/>
    <property type="match status" value="1"/>
</dbReference>
<dbReference type="InterPro" id="IPR000515">
    <property type="entry name" value="MetI-like"/>
</dbReference>
<evidence type="ECO:0000256" key="8">
    <source>
        <dbReference type="ARBA" id="ARBA00023136"/>
    </source>
</evidence>
<proteinExistence type="inferred from homology"/>
<keyword evidence="8 9" id="KW-0472">Membrane</keyword>
<evidence type="ECO:0000256" key="3">
    <source>
        <dbReference type="ARBA" id="ARBA00022475"/>
    </source>
</evidence>
<dbReference type="PROSITE" id="PS50928">
    <property type="entry name" value="ABC_TM1"/>
    <property type="match status" value="1"/>
</dbReference>
<keyword evidence="7 9" id="KW-1133">Transmembrane helix</keyword>
<dbReference type="Proteomes" id="UP000644588">
    <property type="component" value="Unassembled WGS sequence"/>
</dbReference>
<keyword evidence="2 9" id="KW-0813">Transport</keyword>